<dbReference type="CDD" id="cd00502">
    <property type="entry name" value="DHQase_I"/>
    <property type="match status" value="1"/>
</dbReference>
<dbReference type="PANTHER" id="PTHR43699:SF1">
    <property type="entry name" value="3-DEHYDROQUINATE DEHYDRATASE"/>
    <property type="match status" value="1"/>
</dbReference>
<dbReference type="InterPro" id="IPR001381">
    <property type="entry name" value="DHquinase_I"/>
</dbReference>
<accession>A0ABW4BPU6</accession>
<dbReference type="Proteomes" id="UP001597191">
    <property type="component" value="Unassembled WGS sequence"/>
</dbReference>
<dbReference type="Pfam" id="PF01487">
    <property type="entry name" value="DHquinase_I"/>
    <property type="match status" value="1"/>
</dbReference>
<sequence>MRNPSKIAVSLTATNSSELSQQLAKLAQAQLRHPLLVEWRLDYWQNWSNLLRGYQLLRQQILPQQLIITLRTKVAGGQLNLTTTAYQERLLQWLPQLSAAYWDVQWLPTMTEFSQQLRQLAGNRQRFIWSCHGLVAKSYLQNLTILRKMATTAAPTDYLKLAVVSRNNADTLALLTATWQAYHELSQPLITMAMGASGQSSRIIGPLFGSQVSFGALTATGSAPGQLPLHQLDQILLD</sequence>
<keyword evidence="3" id="KW-0057">Aromatic amino acid biosynthesis</keyword>
<protein>
    <recommendedName>
        <fullName evidence="2">3-dehydroquinate dehydratase</fullName>
        <ecNumber evidence="2">4.2.1.10</ecNumber>
    </recommendedName>
</protein>
<keyword evidence="3" id="KW-0028">Amino-acid biosynthesis</keyword>
<comment type="catalytic activity">
    <reaction evidence="1">
        <text>3-dehydroquinate = 3-dehydroshikimate + H2O</text>
        <dbReference type="Rhea" id="RHEA:21096"/>
        <dbReference type="ChEBI" id="CHEBI:15377"/>
        <dbReference type="ChEBI" id="CHEBI:16630"/>
        <dbReference type="ChEBI" id="CHEBI:32364"/>
        <dbReference type="EC" id="4.2.1.10"/>
    </reaction>
</comment>
<dbReference type="SUPFAM" id="SSF51569">
    <property type="entry name" value="Aldolase"/>
    <property type="match status" value="1"/>
</dbReference>
<evidence type="ECO:0000256" key="1">
    <source>
        <dbReference type="ARBA" id="ARBA00001864"/>
    </source>
</evidence>
<dbReference type="RefSeq" id="WP_125650307.1">
    <property type="nucleotide sequence ID" value="NZ_JBHTOH010000085.1"/>
</dbReference>
<evidence type="ECO:0000256" key="2">
    <source>
        <dbReference type="ARBA" id="ARBA00012060"/>
    </source>
</evidence>
<proteinExistence type="predicted"/>
<dbReference type="EMBL" id="JBHTOH010000085">
    <property type="protein sequence ID" value="MFD1411698.1"/>
    <property type="molecule type" value="Genomic_DNA"/>
</dbReference>
<gene>
    <name evidence="6" type="ORF">ACFQ4R_08890</name>
</gene>
<evidence type="ECO:0000313" key="6">
    <source>
        <dbReference type="EMBL" id="MFD1411698.1"/>
    </source>
</evidence>
<evidence type="ECO:0000256" key="5">
    <source>
        <dbReference type="ARBA" id="ARBA00023270"/>
    </source>
</evidence>
<dbReference type="EC" id="4.2.1.10" evidence="2"/>
<dbReference type="PANTHER" id="PTHR43699">
    <property type="entry name" value="3-DEHYDROQUINATE DEHYDRATASE"/>
    <property type="match status" value="1"/>
</dbReference>
<keyword evidence="5" id="KW-0704">Schiff base</keyword>
<evidence type="ECO:0000313" key="7">
    <source>
        <dbReference type="Proteomes" id="UP001597191"/>
    </source>
</evidence>
<reference evidence="7" key="1">
    <citation type="journal article" date="2019" name="Int. J. Syst. Evol. Microbiol.">
        <title>The Global Catalogue of Microorganisms (GCM) 10K type strain sequencing project: providing services to taxonomists for standard genome sequencing and annotation.</title>
        <authorList>
            <consortium name="The Broad Institute Genomics Platform"/>
            <consortium name="The Broad Institute Genome Sequencing Center for Infectious Disease"/>
            <person name="Wu L."/>
            <person name="Ma J."/>
        </authorList>
    </citation>
    <scope>NUCLEOTIDE SEQUENCE [LARGE SCALE GENOMIC DNA]</scope>
    <source>
        <strain evidence="7">CCM 8937</strain>
    </source>
</reference>
<dbReference type="Gene3D" id="3.20.20.70">
    <property type="entry name" value="Aldolase class I"/>
    <property type="match status" value="1"/>
</dbReference>
<organism evidence="6 7">
    <name type="scientific">Lapidilactobacillus gannanensis</name>
    <dbReference type="NCBI Taxonomy" id="2486002"/>
    <lineage>
        <taxon>Bacteria</taxon>
        <taxon>Bacillati</taxon>
        <taxon>Bacillota</taxon>
        <taxon>Bacilli</taxon>
        <taxon>Lactobacillales</taxon>
        <taxon>Lactobacillaceae</taxon>
        <taxon>Lapidilactobacillus</taxon>
    </lineage>
</organism>
<evidence type="ECO:0000256" key="4">
    <source>
        <dbReference type="ARBA" id="ARBA00023239"/>
    </source>
</evidence>
<name>A0ABW4BPU6_9LACO</name>
<dbReference type="InterPro" id="IPR050146">
    <property type="entry name" value="Type-I_3-dehydroquinase"/>
</dbReference>
<keyword evidence="7" id="KW-1185">Reference proteome</keyword>
<evidence type="ECO:0000256" key="3">
    <source>
        <dbReference type="ARBA" id="ARBA00023141"/>
    </source>
</evidence>
<comment type="caution">
    <text evidence="6">The sequence shown here is derived from an EMBL/GenBank/DDBJ whole genome shotgun (WGS) entry which is preliminary data.</text>
</comment>
<dbReference type="InterPro" id="IPR013785">
    <property type="entry name" value="Aldolase_TIM"/>
</dbReference>
<keyword evidence="4" id="KW-0456">Lyase</keyword>